<dbReference type="PANTHER" id="PTHR30386">
    <property type="entry name" value="MEMBRANE FUSION SUBUNIT OF EMRAB-TOLC MULTIDRUG EFFLUX PUMP"/>
    <property type="match status" value="1"/>
</dbReference>
<dbReference type="Gene3D" id="2.40.50.100">
    <property type="match status" value="1"/>
</dbReference>
<evidence type="ECO:0000256" key="5">
    <source>
        <dbReference type="ARBA" id="ARBA00023136"/>
    </source>
</evidence>
<keyword evidence="5 7" id="KW-0472">Membrane</keyword>
<keyword evidence="11" id="KW-1185">Reference proteome</keyword>
<keyword evidence="3 7" id="KW-0812">Transmembrane</keyword>
<dbReference type="EMBL" id="JTKH01000024">
    <property type="protein sequence ID" value="KII76405.1"/>
    <property type="molecule type" value="Genomic_DNA"/>
</dbReference>
<dbReference type="OrthoDB" id="8958519at2"/>
<dbReference type="Gene3D" id="1.10.287.470">
    <property type="entry name" value="Helix hairpin bin"/>
    <property type="match status" value="1"/>
</dbReference>
<dbReference type="STRING" id="1461322.OJ16_16580"/>
<dbReference type="Pfam" id="PF25963">
    <property type="entry name" value="Beta-barrel_AAEA"/>
    <property type="match status" value="1"/>
</dbReference>
<comment type="subcellular location">
    <subcellularLocation>
        <location evidence="1">Membrane</location>
        <topology evidence="1">Single-pass membrane protein</topology>
    </subcellularLocation>
</comment>
<feature type="transmembrane region" description="Helical" evidence="7">
    <location>
        <begin position="6"/>
        <end position="26"/>
    </location>
</feature>
<keyword evidence="4 7" id="KW-1133">Transmembrane helix</keyword>
<gene>
    <name evidence="10" type="ORF">OJ16_16580</name>
</gene>
<protein>
    <submittedName>
        <fullName evidence="10">Multidrug transporter</fullName>
    </submittedName>
</protein>
<accession>A0A0C2NJ56</accession>
<comment type="caution">
    <text evidence="10">The sequence shown here is derived from an EMBL/GenBank/DDBJ whole genome shotgun (WGS) entry which is preliminary data.</text>
</comment>
<evidence type="ECO:0000256" key="4">
    <source>
        <dbReference type="ARBA" id="ARBA00022989"/>
    </source>
</evidence>
<proteinExistence type="inferred from homology"/>
<feature type="domain" description="Multidrug resistance protein MdtA-like barrel-sandwich hybrid" evidence="8">
    <location>
        <begin position="43"/>
        <end position="227"/>
    </location>
</feature>
<feature type="domain" description="p-hydroxybenzoic acid efflux pump subunit AaeA-like beta-barrel" evidence="9">
    <location>
        <begin position="235"/>
        <end position="324"/>
    </location>
</feature>
<evidence type="ECO:0000313" key="10">
    <source>
        <dbReference type="EMBL" id="KII76405.1"/>
    </source>
</evidence>
<dbReference type="InterPro" id="IPR058625">
    <property type="entry name" value="MdtA-like_BSH"/>
</dbReference>
<reference evidence="10 11" key="1">
    <citation type="submission" date="2014-11" db="EMBL/GenBank/DDBJ databases">
        <title>Draft Genome Sequence of Vibrio piscirenalis strains CECT 8603T and CECT 8604, two marine Gammaproteobacterium isolated from cultured gilthead sea bream (Sparus aurata).</title>
        <authorList>
            <person name="Arahal D.R."/>
            <person name="Rodrigo-Torres L."/>
            <person name="Lucena T."/>
            <person name="Pujalte M.J."/>
        </authorList>
    </citation>
    <scope>NUCLEOTIDE SEQUENCE [LARGE SCALE GENOMIC DNA]</scope>
    <source>
        <strain evidence="10 11">DCR 1-4-2</strain>
    </source>
</reference>
<dbReference type="AlphaFoldDB" id="A0A0C2K7R7"/>
<dbReference type="InterPro" id="IPR050739">
    <property type="entry name" value="MFP"/>
</dbReference>
<evidence type="ECO:0000256" key="6">
    <source>
        <dbReference type="SAM" id="Coils"/>
    </source>
</evidence>
<evidence type="ECO:0000259" key="9">
    <source>
        <dbReference type="Pfam" id="PF25963"/>
    </source>
</evidence>
<evidence type="ECO:0000256" key="1">
    <source>
        <dbReference type="ARBA" id="ARBA00004167"/>
    </source>
</evidence>
<sequence>MTNKFYQYVLYFVLGTTAAFSLFLIASDNIAPFTTQASLHRSVATIAPEVSGVIDSVAVKNGQSVHSDDILFTLDDQSYLLNVQQAQAELAQANEMFQASQQQLIAAEQTFSQRKEQWLNSQAKQKRTATLFKKGLTTAQALDDSKTNVNVAYSALQAAKAEILRIKAQLSDSTSNAAIELAKVKLASAELDEHHTQVRASADGIVTNLQLQTGSYIAQGTTALLVVNEAQAWLSADFNEKGMSHLQVGNMAHIAFDALPGQVFIGHIESQERAVRDSDNSHGQLSDVVNDSRWIREQQKIRVRIAIDHLDPKLISGARASVSVNNGSTVIDSISSLWIHMVSLFRYVY</sequence>
<dbReference type="PANTHER" id="PTHR30386:SF26">
    <property type="entry name" value="TRANSPORT PROTEIN COMB"/>
    <property type="match status" value="1"/>
</dbReference>
<dbReference type="SUPFAM" id="SSF111369">
    <property type="entry name" value="HlyD-like secretion proteins"/>
    <property type="match status" value="1"/>
</dbReference>
<evidence type="ECO:0000259" key="8">
    <source>
        <dbReference type="Pfam" id="PF25917"/>
    </source>
</evidence>
<dbReference type="InterPro" id="IPR058634">
    <property type="entry name" value="AaeA-lik-b-barrel"/>
</dbReference>
<dbReference type="GO" id="GO:0016020">
    <property type="term" value="C:membrane"/>
    <property type="evidence" value="ECO:0007669"/>
    <property type="project" value="UniProtKB-SubCell"/>
</dbReference>
<comment type="similarity">
    <text evidence="2">Belongs to the membrane fusion protein (MFP) (TC 8.A.1) family.</text>
</comment>
<keyword evidence="6" id="KW-0175">Coiled coil</keyword>
<dbReference type="Pfam" id="PF25917">
    <property type="entry name" value="BSH_RND"/>
    <property type="match status" value="1"/>
</dbReference>
<evidence type="ECO:0000256" key="3">
    <source>
        <dbReference type="ARBA" id="ARBA00022692"/>
    </source>
</evidence>
<feature type="coiled-coil region" evidence="6">
    <location>
        <begin position="83"/>
        <end position="110"/>
    </location>
</feature>
<dbReference type="Proteomes" id="UP000031672">
    <property type="component" value="Unassembled WGS sequence"/>
</dbReference>
<evidence type="ECO:0000256" key="2">
    <source>
        <dbReference type="ARBA" id="ARBA00009477"/>
    </source>
</evidence>
<evidence type="ECO:0000256" key="7">
    <source>
        <dbReference type="SAM" id="Phobius"/>
    </source>
</evidence>
<dbReference type="RefSeq" id="WP_040992345.1">
    <property type="nucleotide sequence ID" value="NZ_JTKH01000024.1"/>
</dbReference>
<dbReference type="Gene3D" id="2.40.30.170">
    <property type="match status" value="1"/>
</dbReference>
<accession>A0A0C2K7R7</accession>
<evidence type="ECO:0000313" key="11">
    <source>
        <dbReference type="Proteomes" id="UP000031672"/>
    </source>
</evidence>
<name>A0A0C2K7R7_9VIBR</name>
<organism evidence="10 11">
    <name type="scientific">Vibrio renipiscarius</name>
    <dbReference type="NCBI Taxonomy" id="1461322"/>
    <lineage>
        <taxon>Bacteria</taxon>
        <taxon>Pseudomonadati</taxon>
        <taxon>Pseudomonadota</taxon>
        <taxon>Gammaproteobacteria</taxon>
        <taxon>Vibrionales</taxon>
        <taxon>Vibrionaceae</taxon>
        <taxon>Vibrio</taxon>
    </lineage>
</organism>